<keyword evidence="1" id="KW-0812">Transmembrane</keyword>
<accession>A0A0A9FKT0</accession>
<keyword evidence="1" id="KW-1133">Transmembrane helix</keyword>
<reference evidence="2" key="2">
    <citation type="journal article" date="2015" name="Data Brief">
        <title>Shoot transcriptome of the giant reed, Arundo donax.</title>
        <authorList>
            <person name="Barrero R.A."/>
            <person name="Guerrero F.D."/>
            <person name="Moolhuijzen P."/>
            <person name="Goolsby J.A."/>
            <person name="Tidwell J."/>
            <person name="Bellgard S.E."/>
            <person name="Bellgard M.I."/>
        </authorList>
    </citation>
    <scope>NUCLEOTIDE SEQUENCE</scope>
    <source>
        <tissue evidence="2">Shoot tissue taken approximately 20 cm above the soil surface</tissue>
    </source>
</reference>
<feature type="transmembrane region" description="Helical" evidence="1">
    <location>
        <begin position="5"/>
        <end position="23"/>
    </location>
</feature>
<proteinExistence type="predicted"/>
<sequence>MSSFFFSPCIFLLALFLLFPFTFH</sequence>
<keyword evidence="1" id="KW-0472">Membrane</keyword>
<reference evidence="2" key="1">
    <citation type="submission" date="2014-09" db="EMBL/GenBank/DDBJ databases">
        <authorList>
            <person name="Magalhaes I.L.F."/>
            <person name="Oliveira U."/>
            <person name="Santos F.R."/>
            <person name="Vidigal T.H.D.A."/>
            <person name="Brescovit A.D."/>
            <person name="Santos A.J."/>
        </authorList>
    </citation>
    <scope>NUCLEOTIDE SEQUENCE</scope>
    <source>
        <tissue evidence="2">Shoot tissue taken approximately 20 cm above the soil surface</tissue>
    </source>
</reference>
<evidence type="ECO:0000313" key="2">
    <source>
        <dbReference type="EMBL" id="JAE10731.1"/>
    </source>
</evidence>
<dbReference type="AlphaFoldDB" id="A0A0A9FKT0"/>
<organism evidence="2">
    <name type="scientific">Arundo donax</name>
    <name type="common">Giant reed</name>
    <name type="synonym">Donax arundinaceus</name>
    <dbReference type="NCBI Taxonomy" id="35708"/>
    <lineage>
        <taxon>Eukaryota</taxon>
        <taxon>Viridiplantae</taxon>
        <taxon>Streptophyta</taxon>
        <taxon>Embryophyta</taxon>
        <taxon>Tracheophyta</taxon>
        <taxon>Spermatophyta</taxon>
        <taxon>Magnoliopsida</taxon>
        <taxon>Liliopsida</taxon>
        <taxon>Poales</taxon>
        <taxon>Poaceae</taxon>
        <taxon>PACMAD clade</taxon>
        <taxon>Arundinoideae</taxon>
        <taxon>Arundineae</taxon>
        <taxon>Arundo</taxon>
    </lineage>
</organism>
<protein>
    <submittedName>
        <fullName evidence="2">Uncharacterized protein</fullName>
    </submittedName>
</protein>
<evidence type="ECO:0000256" key="1">
    <source>
        <dbReference type="SAM" id="Phobius"/>
    </source>
</evidence>
<name>A0A0A9FKT0_ARUDO</name>
<dbReference type="EMBL" id="GBRH01187165">
    <property type="protein sequence ID" value="JAE10731.1"/>
    <property type="molecule type" value="Transcribed_RNA"/>
</dbReference>